<evidence type="ECO:0000256" key="1">
    <source>
        <dbReference type="SAM" id="MobiDB-lite"/>
    </source>
</evidence>
<evidence type="ECO:0000313" key="3">
    <source>
        <dbReference type="Proteomes" id="UP000032142"/>
    </source>
</evidence>
<feature type="region of interest" description="Disordered" evidence="1">
    <location>
        <begin position="20"/>
        <end position="58"/>
    </location>
</feature>
<proteinExistence type="predicted"/>
<sequence>MFIADKMPRRILRDLSIIQNPPNSKEKNIEQQNAIGSSNVPNTADEPAEIQTESGERRKTRGHALLKDLYDLNSVERVKVARNSHGHPIGSEAQLLARYWGIIARNANLLPISYKIVSELELQVGKNKFTHTIGSKSFACVADDEELSSGQKVGHLQLFYITHRKKDRSPMTIKAAEIMEKLKDKRAEYETITSSDSSVNLDNIDNRIITEVLGSERYDRV</sequence>
<dbReference type="EMBL" id="KN417707">
    <property type="protein sequence ID" value="KHG21154.1"/>
    <property type="molecule type" value="Genomic_DNA"/>
</dbReference>
<evidence type="ECO:0000313" key="2">
    <source>
        <dbReference type="EMBL" id="KHG21154.1"/>
    </source>
</evidence>
<dbReference type="InterPro" id="IPR004252">
    <property type="entry name" value="Probable_transposase_24"/>
</dbReference>
<dbReference type="AlphaFoldDB" id="A0A0B0PA85"/>
<accession>A0A0B0PA85</accession>
<reference evidence="3" key="1">
    <citation type="submission" date="2014-09" db="EMBL/GenBank/DDBJ databases">
        <authorList>
            <person name="Mudge J."/>
            <person name="Ramaraj T."/>
            <person name="Lindquist I.E."/>
            <person name="Bharti A.K."/>
            <person name="Sundararajan A."/>
            <person name="Cameron C.T."/>
            <person name="Woodward J.E."/>
            <person name="May G.D."/>
            <person name="Brubaker C."/>
            <person name="Broadhvest J."/>
            <person name="Wilkins T.A."/>
        </authorList>
    </citation>
    <scope>NUCLEOTIDE SEQUENCE</scope>
    <source>
        <strain evidence="3">cv. AKA8401</strain>
    </source>
</reference>
<organism evidence="2 3">
    <name type="scientific">Gossypium arboreum</name>
    <name type="common">Tree cotton</name>
    <name type="synonym">Gossypium nanking</name>
    <dbReference type="NCBI Taxonomy" id="29729"/>
    <lineage>
        <taxon>Eukaryota</taxon>
        <taxon>Viridiplantae</taxon>
        <taxon>Streptophyta</taxon>
        <taxon>Embryophyta</taxon>
        <taxon>Tracheophyta</taxon>
        <taxon>Spermatophyta</taxon>
        <taxon>Magnoliopsida</taxon>
        <taxon>eudicotyledons</taxon>
        <taxon>Gunneridae</taxon>
        <taxon>Pentapetalae</taxon>
        <taxon>rosids</taxon>
        <taxon>malvids</taxon>
        <taxon>Malvales</taxon>
        <taxon>Malvaceae</taxon>
        <taxon>Malvoideae</taxon>
        <taxon>Gossypium</taxon>
    </lineage>
</organism>
<dbReference type="Pfam" id="PF03004">
    <property type="entry name" value="Transposase_24"/>
    <property type="match status" value="1"/>
</dbReference>
<dbReference type="PANTHER" id="PTHR33144">
    <property type="entry name" value="OS10G0409366 PROTEIN-RELATED"/>
    <property type="match status" value="1"/>
</dbReference>
<protein>
    <submittedName>
        <fullName evidence="2">Calpain-2 catalytic subunit</fullName>
    </submittedName>
</protein>
<name>A0A0B0PA85_GOSAR</name>
<feature type="compositionally biased region" description="Polar residues" evidence="1">
    <location>
        <begin position="30"/>
        <end position="42"/>
    </location>
</feature>
<keyword evidence="3" id="KW-1185">Reference proteome</keyword>
<dbReference type="Proteomes" id="UP000032142">
    <property type="component" value="Unassembled WGS sequence"/>
</dbReference>
<gene>
    <name evidence="2" type="ORF">F383_28231</name>
</gene>
<dbReference type="PANTHER" id="PTHR33144:SF46">
    <property type="entry name" value="OS04G0610000 PROTEIN"/>
    <property type="match status" value="1"/>
</dbReference>